<evidence type="ECO:0000313" key="1">
    <source>
        <dbReference type="EMBL" id="PHJ20782.1"/>
    </source>
</evidence>
<reference evidence="1 2" key="1">
    <citation type="journal article" date="2017" name="Int. J. Parasitol.">
        <title>The genome of the protozoan parasite Cystoisospora suis and a reverse vaccinology approach to identify vaccine candidates.</title>
        <authorList>
            <person name="Palmieri N."/>
            <person name="Shrestha A."/>
            <person name="Ruttkowski B."/>
            <person name="Beck T."/>
            <person name="Vogl C."/>
            <person name="Tomley F."/>
            <person name="Blake D.P."/>
            <person name="Joachim A."/>
        </authorList>
    </citation>
    <scope>NUCLEOTIDE SEQUENCE [LARGE SCALE GENOMIC DNA]</scope>
    <source>
        <strain evidence="1 2">Wien I</strain>
    </source>
</reference>
<evidence type="ECO:0000313" key="2">
    <source>
        <dbReference type="Proteomes" id="UP000221165"/>
    </source>
</evidence>
<sequence>IDATHSSEGTCGLAGDCLTVRACALRSCSAFSLCASGFRLHLVDRLLQRDGGRTNSESIATRIPTVQSVVARSRDRKRPIENR</sequence>
<dbReference type="VEuPathDB" id="ToxoDB:CSUI_005376"/>
<accession>A0A2C6KXS1</accession>
<feature type="non-terminal residue" evidence="1">
    <location>
        <position position="1"/>
    </location>
</feature>
<keyword evidence="2" id="KW-1185">Reference proteome</keyword>
<dbReference type="AlphaFoldDB" id="A0A2C6KXS1"/>
<protein>
    <submittedName>
        <fullName evidence="1">Uncharacterized protein</fullName>
    </submittedName>
</protein>
<proteinExistence type="predicted"/>
<comment type="caution">
    <text evidence="1">The sequence shown here is derived from an EMBL/GenBank/DDBJ whole genome shotgun (WGS) entry which is preliminary data.</text>
</comment>
<dbReference type="EMBL" id="MIGC01002602">
    <property type="protein sequence ID" value="PHJ20782.1"/>
    <property type="molecule type" value="Genomic_DNA"/>
</dbReference>
<gene>
    <name evidence="1" type="ORF">CSUI_005376</name>
</gene>
<dbReference type="RefSeq" id="XP_067922468.1">
    <property type="nucleotide sequence ID" value="XM_068065552.1"/>
</dbReference>
<name>A0A2C6KXS1_9APIC</name>
<dbReference type="GeneID" id="94428763"/>
<organism evidence="1 2">
    <name type="scientific">Cystoisospora suis</name>
    <dbReference type="NCBI Taxonomy" id="483139"/>
    <lineage>
        <taxon>Eukaryota</taxon>
        <taxon>Sar</taxon>
        <taxon>Alveolata</taxon>
        <taxon>Apicomplexa</taxon>
        <taxon>Conoidasida</taxon>
        <taxon>Coccidia</taxon>
        <taxon>Eucoccidiorida</taxon>
        <taxon>Eimeriorina</taxon>
        <taxon>Sarcocystidae</taxon>
        <taxon>Cystoisospora</taxon>
    </lineage>
</organism>
<dbReference type="Proteomes" id="UP000221165">
    <property type="component" value="Unassembled WGS sequence"/>
</dbReference>